<feature type="transmembrane region" description="Helical" evidence="19">
    <location>
        <begin position="1044"/>
        <end position="1066"/>
    </location>
</feature>
<feature type="compositionally biased region" description="Low complexity" evidence="18">
    <location>
        <begin position="1781"/>
        <end position="1798"/>
    </location>
</feature>
<feature type="transmembrane region" description="Helical" evidence="19">
    <location>
        <begin position="1369"/>
        <end position="1394"/>
    </location>
</feature>
<evidence type="ECO:0000256" key="18">
    <source>
        <dbReference type="SAM" id="MobiDB-lite"/>
    </source>
</evidence>
<dbReference type="Proteomes" id="UP000013776">
    <property type="component" value="Unassembled WGS sequence"/>
</dbReference>
<feature type="transmembrane region" description="Helical" evidence="19">
    <location>
        <begin position="1137"/>
        <end position="1162"/>
    </location>
</feature>
<dbReference type="GO" id="GO:0005891">
    <property type="term" value="C:voltage-gated calcium channel complex"/>
    <property type="evidence" value="ECO:0007669"/>
    <property type="project" value="InterPro"/>
</dbReference>
<evidence type="ECO:0000256" key="2">
    <source>
        <dbReference type="ARBA" id="ARBA00022448"/>
    </source>
</evidence>
<evidence type="ECO:0000256" key="8">
    <source>
        <dbReference type="ARBA" id="ARBA00022882"/>
    </source>
</evidence>
<feature type="transmembrane region" description="Helical" evidence="19">
    <location>
        <begin position="1424"/>
        <end position="1444"/>
    </location>
</feature>
<dbReference type="Gene3D" id="1.10.287.70">
    <property type="match status" value="4"/>
</dbReference>
<comment type="caution">
    <text evidence="21">The sequence shown here is derived from an EMBL/GenBank/DDBJ whole genome shotgun (WGS) entry which is preliminary data.</text>
</comment>
<name>R4XFV7_TAPDE</name>
<evidence type="ECO:0000256" key="11">
    <source>
        <dbReference type="ARBA" id="ARBA00023136"/>
    </source>
</evidence>
<keyword evidence="16" id="KW-0479">Metal-binding</keyword>
<evidence type="ECO:0000256" key="19">
    <source>
        <dbReference type="SAM" id="Phobius"/>
    </source>
</evidence>
<keyword evidence="13" id="KW-0407">Ion channel</keyword>
<feature type="transmembrane region" description="Helical" evidence="19">
    <location>
        <begin position="493"/>
        <end position="511"/>
    </location>
</feature>
<evidence type="ECO:0000256" key="1">
    <source>
        <dbReference type="ARBA" id="ARBA00004651"/>
    </source>
</evidence>
<feature type="transmembrane region" description="Helical" evidence="19">
    <location>
        <begin position="386"/>
        <end position="406"/>
    </location>
</feature>
<evidence type="ECO:0000256" key="7">
    <source>
        <dbReference type="ARBA" id="ARBA00022837"/>
    </source>
</evidence>
<keyword evidence="2" id="KW-0813">Transport</keyword>
<feature type="transmembrane region" description="Helical" evidence="19">
    <location>
        <begin position="234"/>
        <end position="254"/>
    </location>
</feature>
<feature type="domain" description="Ion transport" evidence="20">
    <location>
        <begin position="1335"/>
        <end position="1585"/>
    </location>
</feature>
<feature type="transmembrane region" description="Helical" evidence="19">
    <location>
        <begin position="1257"/>
        <end position="1280"/>
    </location>
</feature>
<keyword evidence="3" id="KW-1003">Cell membrane</keyword>
<feature type="transmembrane region" description="Helical" evidence="19">
    <location>
        <begin position="616"/>
        <end position="635"/>
    </location>
</feature>
<keyword evidence="5 17" id="KW-0107">Calcium channel</keyword>
<evidence type="ECO:0000256" key="5">
    <source>
        <dbReference type="ARBA" id="ARBA00022673"/>
    </source>
</evidence>
<evidence type="ECO:0000256" key="15">
    <source>
        <dbReference type="ARBA" id="ARBA00067459"/>
    </source>
</evidence>
<feature type="transmembrane region" description="Helical" evidence="19">
    <location>
        <begin position="1401"/>
        <end position="1418"/>
    </location>
</feature>
<feature type="transmembrane region" description="Helical" evidence="19">
    <location>
        <begin position="1004"/>
        <end position="1032"/>
    </location>
</feature>
<evidence type="ECO:0000259" key="20">
    <source>
        <dbReference type="Pfam" id="PF00520"/>
    </source>
</evidence>
<dbReference type="GO" id="GO:0008331">
    <property type="term" value="F:high voltage-gated calcium channel activity"/>
    <property type="evidence" value="ECO:0007669"/>
    <property type="project" value="TreeGrafter"/>
</dbReference>
<evidence type="ECO:0000256" key="12">
    <source>
        <dbReference type="ARBA" id="ARBA00023180"/>
    </source>
</evidence>
<dbReference type="STRING" id="1097556.R4XFV7"/>
<evidence type="ECO:0000256" key="6">
    <source>
        <dbReference type="ARBA" id="ARBA00022692"/>
    </source>
</evidence>
<keyword evidence="12" id="KW-0325">Glycoprotein</keyword>
<dbReference type="EMBL" id="CAHR02000075">
    <property type="protein sequence ID" value="CCG82254.1"/>
    <property type="molecule type" value="Genomic_DNA"/>
</dbReference>
<evidence type="ECO:0000256" key="14">
    <source>
        <dbReference type="ARBA" id="ARBA00061395"/>
    </source>
</evidence>
<dbReference type="PRINTS" id="PR00167">
    <property type="entry name" value="CACHANNEL"/>
</dbReference>
<feature type="domain" description="Ion transport" evidence="20">
    <location>
        <begin position="586"/>
        <end position="819"/>
    </location>
</feature>
<feature type="transmembrane region" description="Helical" evidence="19">
    <location>
        <begin position="327"/>
        <end position="348"/>
    </location>
</feature>
<feature type="domain" description="Ion transport" evidence="20">
    <location>
        <begin position="1010"/>
        <end position="1285"/>
    </location>
</feature>
<feature type="transmembrane region" description="Helical" evidence="19">
    <location>
        <begin position="1550"/>
        <end position="1575"/>
    </location>
</feature>
<dbReference type="InterPro" id="IPR005821">
    <property type="entry name" value="Ion_trans_dom"/>
</dbReference>
<evidence type="ECO:0000256" key="16">
    <source>
        <dbReference type="PIRSR" id="PIRSR602077-1"/>
    </source>
</evidence>
<protein>
    <recommendedName>
        <fullName evidence="15">Calcium-channel protein CCH1</fullName>
    </recommendedName>
</protein>
<feature type="compositionally biased region" description="Polar residues" evidence="18">
    <location>
        <begin position="1813"/>
        <end position="1825"/>
    </location>
</feature>
<comment type="similarity">
    <text evidence="14 17">Belongs to the calcium channel alpha-1 subunit (TC 1.A.1.11) family.</text>
</comment>
<keyword evidence="10" id="KW-0406">Ion transport</keyword>
<evidence type="ECO:0000256" key="13">
    <source>
        <dbReference type="ARBA" id="ARBA00023303"/>
    </source>
</evidence>
<evidence type="ECO:0000313" key="22">
    <source>
        <dbReference type="Proteomes" id="UP000013776"/>
    </source>
</evidence>
<dbReference type="Gene3D" id="1.20.120.350">
    <property type="entry name" value="Voltage-gated potassium channels. Chain C"/>
    <property type="match status" value="4"/>
</dbReference>
<accession>R4XFV7</accession>
<dbReference type="FunFam" id="1.10.287.70:FF:000118">
    <property type="entry name" value="Calcium channel subunit Cch1"/>
    <property type="match status" value="1"/>
</dbReference>
<feature type="region of interest" description="Disordered" evidence="18">
    <location>
        <begin position="69"/>
        <end position="109"/>
    </location>
</feature>
<dbReference type="InterPro" id="IPR002077">
    <property type="entry name" value="VDCCAlpha1"/>
</dbReference>
<dbReference type="eggNOG" id="KOG2301">
    <property type="taxonomic scope" value="Eukaryota"/>
</dbReference>
<dbReference type="InterPro" id="IPR027359">
    <property type="entry name" value="Volt_channel_dom_sf"/>
</dbReference>
<feature type="transmembrane region" description="Helical" evidence="19">
    <location>
        <begin position="1340"/>
        <end position="1357"/>
    </location>
</feature>
<keyword evidence="22" id="KW-1185">Reference proteome</keyword>
<dbReference type="PANTHER" id="PTHR45628:SF7">
    <property type="entry name" value="VOLTAGE-DEPENDENT CALCIUM CHANNEL TYPE A SUBUNIT ALPHA-1"/>
    <property type="match status" value="1"/>
</dbReference>
<proteinExistence type="inferred from homology"/>
<feature type="region of interest" description="Disordered" evidence="18">
    <location>
        <begin position="28"/>
        <end position="55"/>
    </location>
</feature>
<evidence type="ECO:0000256" key="10">
    <source>
        <dbReference type="ARBA" id="ARBA00023065"/>
    </source>
</evidence>
<feature type="region of interest" description="Disordered" evidence="18">
    <location>
        <begin position="1764"/>
        <end position="1835"/>
    </location>
</feature>
<keyword evidence="6 19" id="KW-0812">Transmembrane</keyword>
<keyword evidence="9 19" id="KW-1133">Transmembrane helix</keyword>
<feature type="transmembrane region" description="Helical" evidence="19">
    <location>
        <begin position="586"/>
        <end position="604"/>
    </location>
</feature>
<evidence type="ECO:0000256" key="17">
    <source>
        <dbReference type="RuleBase" id="RU003808"/>
    </source>
</evidence>
<keyword evidence="4 17" id="KW-0109">Calcium transport</keyword>
<feature type="transmembrane region" description="Helical" evidence="19">
    <location>
        <begin position="517"/>
        <end position="541"/>
    </location>
</feature>
<feature type="compositionally biased region" description="Acidic residues" evidence="18">
    <location>
        <begin position="35"/>
        <end position="48"/>
    </location>
</feature>
<dbReference type="GO" id="GO:0046872">
    <property type="term" value="F:metal ion binding"/>
    <property type="evidence" value="ECO:0007669"/>
    <property type="project" value="UniProtKB-KW"/>
</dbReference>
<sequence>MRYSHDGEVISLQSIDLAERSQTLNRMDSWLTNDSEAEPEAETYDGDEEMSHGLTSHAQRISGASFLDADTSYRPSRTPPRTPRSHGNFRLNPFHGSPSSAHRRSASPLGRKVSLAVHKASARIVNLSNDANGNTPIATPQLSPPSPAMLEKDYFSNTRPVDSPQPILGLQGKTLGIFGSENKLRQFLCDVIMNPITESIILLLIVFQCVVLTIDSSYDGFDRSQNYQWGLWTDWALLAIFICYTVEVLVRTIVSGLWRNPEISHELDPAPDHAMAHVQSHTVNGSATKSRPLFKAPLRYFNDDRKRDQRFLLMVRRAYLRHSFNRIDFIAVLSYWVYVGLAVSGAGYRNHIHLFKALSCLRILRLLNITRGTATILKSLKKAAPLLVNVAFFVGFFWIFIAVIGVQSFKGSFRRQCVWVDPAGIQQNQTQYLQFCGGQWVNGKRTNFLLENWQESTTSPKGYICPEQSWCVQDRNPYNGSVSFDNILNSMELVFVIMSSNTFTDLMYYTMDSDYFTSAFFFIAGTLLLTFWLMSLVIAVITTSFQVIRDEQHSSAFVSQNNAQKAMEQHVITRSKAYKLWQQSKWIWVALILADLITQAFKSASMPPHVWDRFELAETIFTIIFAVEIVCRFAVHFPHWRDFLTFSNLFDLFLVVVTCVIQIPPIKHSGSLYRWLTVFQIVRSYRVIQAIPLTRDLILKIFGNAKGFINLIFFVFCAVFIAALVASQLFRGEAPQEVYGEVQEMTFKNIFNSFIAMYQILSSENWSTILYDIQSNQILTYQAWIGAIFIIVWFIFSQNILMSMFIAVLQENFEVSEEDKRREQVRAFVQKSIPTVANNSSTNLTIFTLFKKRRSQPSGTTRINPVLHETNVIDFLDQQISAPQTRTMTIQDQLQGPFQRFWQMIMKKYHDYAAQDKTNPFNSTFSIPTQSALSTMAPHTMAYEIAEAQRHRRAEQLRYVQENPAYDKALWCIGPSAPLRRACQTIVGPSVGERLNSDARPSAYMWYIFTAFMYLCTVALVVLACIITPIYQKGYRIQHQDSRFAWFTWCDLAFTLIFSGEFLIKILADGFWLTPNAYLRNTWNKIDLFVLVSLWINLIADILDRGSLSRAFRAFKALRALRLVNISDATKETFYDVLIAGFWNIAGAAIISLALLIPMAIWGLNMFSGLLKTCNDDNVDGSAQCYNEYSASPNNWDVWAPRSWENPQVWTFDSFGTSLLILFEIVSQEGWIDVMQSAMAITGRGQQPEQDASAVNAIFFIIFNLLGAVFVLTLFIAVIIQNYSERSGIAYLTTEQRSWQEMRLLLKQVRPSRRPVDAPKTLIRKWCFFAVKKQSVWNRFLTVIYCGHVILLMTEHFPEENGYSFVRNLLFLVTNLFYVANVLIRVVGLGWSLYIKSRWNIYNLVVVPISTALTVVVFRARGDVLSAFLTADKVFLVLIAMNLIQAIDPLDQLFKTTAGSAPALASLMATWLVLFVTFAIAFNQIFGLTKIGSNGSDNINFRTIPKALVVLFRMSCGEGWNSIMHDHAVAEPYCNSDSNFFESDCGSESWAYFLFIAWNILSMYIFVNIVISLVYNNFSYVYQRAGKMSSISRAEIRRFKTTWAEFDDGSGHIHASQVARFLSKLDGAFEVRIYPAEYSVPSIMANCRISPDIGSSRSSGLDLYALNEMTNMMDVDEIRRRRLNYRRLYAELMHHRGHKGISFTTMLLSISHNKFVDENKSLGLGEFLYRRNVRLETDHALAHECIVNFFATVVCRRKIMSMREPNTHQAAPPRLSRLQIPRTTSRAASRSPSPTTPTFGTSDRFSWTIGRPSISSSQGTPSRQPSPGIVSPHDFGDGVDYSDLLAGSAWSDAINKSPARTNSFHSQAHAK</sequence>
<feature type="transmembrane region" description="Helical" evidence="19">
    <location>
        <begin position="783"/>
        <end position="809"/>
    </location>
</feature>
<gene>
    <name evidence="21" type="ORF">TAPDE_002262</name>
</gene>
<feature type="transmembrane region" description="Helical" evidence="19">
    <location>
        <begin position="1464"/>
        <end position="1486"/>
    </location>
</feature>
<feature type="binding site" evidence="16">
    <location>
        <position position="1229"/>
    </location>
    <ligand>
        <name>Ca(2+)</name>
        <dbReference type="ChEBI" id="CHEBI:29108"/>
    </ligand>
</feature>
<dbReference type="Pfam" id="PF00520">
    <property type="entry name" value="Ion_trans"/>
    <property type="match status" value="4"/>
</dbReference>
<evidence type="ECO:0000256" key="4">
    <source>
        <dbReference type="ARBA" id="ARBA00022568"/>
    </source>
</evidence>
<dbReference type="InterPro" id="IPR050599">
    <property type="entry name" value="VDCC_alpha-1_subunit"/>
</dbReference>
<comment type="subcellular location">
    <subcellularLocation>
        <location evidence="1">Cell membrane</location>
        <topology evidence="1">Multi-pass membrane protein</topology>
    </subcellularLocation>
    <subcellularLocation>
        <location evidence="17">Membrane</location>
        <topology evidence="17">Multi-pass membrane protein</topology>
    </subcellularLocation>
</comment>
<dbReference type="SUPFAM" id="SSF81324">
    <property type="entry name" value="Voltage-gated potassium channels"/>
    <property type="match status" value="4"/>
</dbReference>
<dbReference type="PANTHER" id="PTHR45628">
    <property type="entry name" value="VOLTAGE-DEPENDENT CALCIUM CHANNEL TYPE A SUBUNIT ALPHA-1"/>
    <property type="match status" value="1"/>
</dbReference>
<keyword evidence="8 17" id="KW-0851">Voltage-gated channel</keyword>
<evidence type="ECO:0000256" key="3">
    <source>
        <dbReference type="ARBA" id="ARBA00022475"/>
    </source>
</evidence>
<feature type="transmembrane region" description="Helical" evidence="19">
    <location>
        <begin position="191"/>
        <end position="214"/>
    </location>
</feature>
<evidence type="ECO:0000313" key="21">
    <source>
        <dbReference type="EMBL" id="CCG82254.1"/>
    </source>
</evidence>
<dbReference type="GO" id="GO:0098703">
    <property type="term" value="P:calcium ion import across plasma membrane"/>
    <property type="evidence" value="ECO:0007669"/>
    <property type="project" value="TreeGrafter"/>
</dbReference>
<organism evidence="21 22">
    <name type="scientific">Taphrina deformans (strain PYCC 5710 / ATCC 11124 / CBS 356.35 / IMI 108563 / JCM 9778 / NBRC 8474)</name>
    <name type="common">Peach leaf curl fungus</name>
    <name type="synonym">Lalaria deformans</name>
    <dbReference type="NCBI Taxonomy" id="1097556"/>
    <lineage>
        <taxon>Eukaryota</taxon>
        <taxon>Fungi</taxon>
        <taxon>Dikarya</taxon>
        <taxon>Ascomycota</taxon>
        <taxon>Taphrinomycotina</taxon>
        <taxon>Taphrinomycetes</taxon>
        <taxon>Taphrinales</taxon>
        <taxon>Taphrinaceae</taxon>
        <taxon>Taphrina</taxon>
    </lineage>
</organism>
<feature type="transmembrane region" description="Helical" evidence="19">
    <location>
        <begin position="708"/>
        <end position="730"/>
    </location>
</feature>
<feature type="domain" description="Ion transport" evidence="20">
    <location>
        <begin position="195"/>
        <end position="552"/>
    </location>
</feature>
<reference evidence="21 22" key="1">
    <citation type="journal article" date="2013" name="MBio">
        <title>Genome sequencing of the plant pathogen Taphrina deformans, the causal agent of peach leaf curl.</title>
        <authorList>
            <person name="Cisse O.H."/>
            <person name="Almeida J.M.G.C.F."/>
            <person name="Fonseca A."/>
            <person name="Kumar A.A."/>
            <person name="Salojaervi J."/>
            <person name="Overmyer K."/>
            <person name="Hauser P.M."/>
            <person name="Pagni M."/>
        </authorList>
    </citation>
    <scope>NUCLEOTIDE SEQUENCE [LARGE SCALE GENOMIC DNA]</scope>
    <source>
        <strain evidence="22">PYCC 5710 / ATCC 11124 / CBS 356.35 / IMI 108563 / JCM 9778 / NBRC 8474</strain>
    </source>
</reference>
<keyword evidence="11 19" id="KW-0472">Membrane</keyword>
<keyword evidence="7 16" id="KW-0106">Calcium</keyword>
<dbReference type="FunFam" id="1.10.287.70:FF:000093">
    <property type="entry name" value="Calcium channel subunit Cch1"/>
    <property type="match status" value="1"/>
</dbReference>
<dbReference type="OrthoDB" id="416585at2759"/>
<evidence type="ECO:0000256" key="9">
    <source>
        <dbReference type="ARBA" id="ARBA00022989"/>
    </source>
</evidence>